<proteinExistence type="predicted"/>
<dbReference type="AlphaFoldDB" id="A0A813MCJ6"/>
<sequence length="172" mass="19865">MEDEIGQDVLEEINLTNSSADVLVRRRNLVPPVMATTQLVNRLLELPNLINQMRNDLNEQTLAINGNTNRINENTNRIDGNINRINFGINQIERNSIVRIFNASAIRENSLIAWIQVGNQDPPHRCKTVGRFKRLTSEKLRDILNFYNLPVRRSQILNRRTLESFLGLPAYF</sequence>
<comment type="caution">
    <text evidence="1">The sequence shown here is derived from an EMBL/GenBank/DDBJ whole genome shotgun (WGS) entry which is preliminary data.</text>
</comment>
<accession>A0A813MCJ6</accession>
<evidence type="ECO:0000313" key="2">
    <source>
        <dbReference type="Proteomes" id="UP000663879"/>
    </source>
</evidence>
<protein>
    <submittedName>
        <fullName evidence="1">Uncharacterized protein</fullName>
    </submittedName>
</protein>
<reference evidence="1" key="1">
    <citation type="submission" date="2021-02" db="EMBL/GenBank/DDBJ databases">
        <authorList>
            <person name="Nowell W R."/>
        </authorList>
    </citation>
    <scope>NUCLEOTIDE SEQUENCE</scope>
    <source>
        <strain evidence="1">Ploen Becks lab</strain>
    </source>
</reference>
<evidence type="ECO:0000313" key="1">
    <source>
        <dbReference type="EMBL" id="CAF0710209.1"/>
    </source>
</evidence>
<gene>
    <name evidence="1" type="ORF">OXX778_LOCUS922</name>
</gene>
<name>A0A813MCJ6_9BILA</name>
<keyword evidence="2" id="KW-1185">Reference proteome</keyword>
<dbReference type="EMBL" id="CAJNOC010000053">
    <property type="protein sequence ID" value="CAF0710209.1"/>
    <property type="molecule type" value="Genomic_DNA"/>
</dbReference>
<dbReference type="Proteomes" id="UP000663879">
    <property type="component" value="Unassembled WGS sequence"/>
</dbReference>
<organism evidence="1 2">
    <name type="scientific">Brachionus calyciflorus</name>
    <dbReference type="NCBI Taxonomy" id="104777"/>
    <lineage>
        <taxon>Eukaryota</taxon>
        <taxon>Metazoa</taxon>
        <taxon>Spiralia</taxon>
        <taxon>Gnathifera</taxon>
        <taxon>Rotifera</taxon>
        <taxon>Eurotatoria</taxon>
        <taxon>Monogononta</taxon>
        <taxon>Pseudotrocha</taxon>
        <taxon>Ploima</taxon>
        <taxon>Brachionidae</taxon>
        <taxon>Brachionus</taxon>
    </lineage>
</organism>